<keyword evidence="13 18" id="KW-0520">NAD</keyword>
<dbReference type="EMBL" id="KF857227">
    <property type="protein sequence ID" value="AHH24996.1"/>
    <property type="molecule type" value="Genomic_DNA"/>
</dbReference>
<sequence>MYNNSMKLLFLSSLMMGSILSISSNSWLGVWMGLEINLLSIIPLLTDSKNMMINESAIKYFIIQAMASTMLLISILLIQMKYTMWWEKENIPSTMIMSSMMLKMGAAPFHFWLPEVMGSSSWMNCLILLTWQKIAPMMALSYCIKMGTFTFSVIMASIIIGAMGGLNQTSLRQIMAYSSISHLGWMISSMIISENTWELYFYVYFLLNTVTVLIFSNMKLFSLNQVYLLGNMKPEIKFMMMLSLLSLGGLPPMLGFLPKWIVIQSLVDNNMTAMMFTMVVFTTITLYYYMRISFSAIIMSHTENSWSVGIKNNKSAMIMPMMTAISMMGLICTSNWMLFY</sequence>
<dbReference type="InterPro" id="IPR010933">
    <property type="entry name" value="NADH_DH_su2_C"/>
</dbReference>
<dbReference type="Pfam" id="PF06444">
    <property type="entry name" value="NADH_dehy_S2_C"/>
    <property type="match status" value="1"/>
</dbReference>
<dbReference type="CTD" id="4536"/>
<feature type="chain" id="PRO_5001521876" description="NADH-ubiquinone oxidoreductase chain 2" evidence="19">
    <location>
        <begin position="22"/>
        <end position="340"/>
    </location>
</feature>
<proteinExistence type="inferred from homology"/>
<evidence type="ECO:0000256" key="7">
    <source>
        <dbReference type="ARBA" id="ARBA00022660"/>
    </source>
</evidence>
<dbReference type="PANTHER" id="PTHR46552">
    <property type="entry name" value="NADH-UBIQUINONE OXIDOREDUCTASE CHAIN 2"/>
    <property type="match status" value="1"/>
</dbReference>
<comment type="similarity">
    <text evidence="3 18">Belongs to the complex I subunit 2 family.</text>
</comment>
<geneLocation type="mitochondrion" evidence="22"/>
<keyword evidence="6" id="KW-0813">Transport</keyword>
<dbReference type="PANTHER" id="PTHR46552:SF1">
    <property type="entry name" value="NADH-UBIQUINONE OXIDOREDUCTASE CHAIN 2"/>
    <property type="match status" value="1"/>
</dbReference>
<evidence type="ECO:0000256" key="12">
    <source>
        <dbReference type="ARBA" id="ARBA00022989"/>
    </source>
</evidence>
<dbReference type="GO" id="GO:0005743">
    <property type="term" value="C:mitochondrial inner membrane"/>
    <property type="evidence" value="ECO:0007669"/>
    <property type="project" value="UniProtKB-SubCell"/>
</dbReference>
<evidence type="ECO:0000256" key="16">
    <source>
        <dbReference type="ARBA" id="ARBA00023136"/>
    </source>
</evidence>
<gene>
    <name evidence="22" type="primary">ND2</name>
</gene>
<comment type="subcellular location">
    <subcellularLocation>
        <location evidence="2 18">Mitochondrion inner membrane</location>
        <topology evidence="2 18">Multi-pass membrane protein</topology>
    </subcellularLocation>
</comment>
<evidence type="ECO:0000256" key="5">
    <source>
        <dbReference type="ARBA" id="ARBA00021008"/>
    </source>
</evidence>
<dbReference type="GeneID" id="18267557"/>
<evidence type="ECO:0000313" key="22">
    <source>
        <dbReference type="EMBL" id="AHH24996.1"/>
    </source>
</evidence>
<evidence type="ECO:0000256" key="3">
    <source>
        <dbReference type="ARBA" id="ARBA00007012"/>
    </source>
</evidence>
<feature type="transmembrane region" description="Helical" evidence="18">
    <location>
        <begin position="317"/>
        <end position="339"/>
    </location>
</feature>
<keyword evidence="16 18" id="KW-0472">Membrane</keyword>
<evidence type="ECO:0000259" key="21">
    <source>
        <dbReference type="Pfam" id="PF06444"/>
    </source>
</evidence>
<keyword evidence="15 18" id="KW-0496">Mitochondrion</keyword>
<evidence type="ECO:0000256" key="8">
    <source>
        <dbReference type="ARBA" id="ARBA00022692"/>
    </source>
</evidence>
<evidence type="ECO:0000256" key="9">
    <source>
        <dbReference type="ARBA" id="ARBA00022792"/>
    </source>
</evidence>
<dbReference type="RefSeq" id="YP_009002373.1">
    <property type="nucleotide sequence ID" value="NC_023467.1"/>
</dbReference>
<evidence type="ECO:0000256" key="11">
    <source>
        <dbReference type="ARBA" id="ARBA00022982"/>
    </source>
</evidence>
<keyword evidence="10 18" id="KW-1278">Translocase</keyword>
<dbReference type="Pfam" id="PF00361">
    <property type="entry name" value="Proton_antipo_M"/>
    <property type="match status" value="1"/>
</dbReference>
<reference evidence="22" key="1">
    <citation type="journal article" date="2014" name="Mitochondrial DNA">
        <title>The complete mitochondrial genome of Orinhippus tibetanus Uvarov, 1921 (Orthoptera: Acridoidea: Gomphoceridae).</title>
        <authorList>
            <person name="Song W."/>
            <person name="Zhi Y."/>
            <person name="Liu G."/>
            <person name="Yin H."/>
            <person name="Zhang D."/>
        </authorList>
    </citation>
    <scope>NUCLEOTIDE SEQUENCE</scope>
</reference>
<comment type="function">
    <text evidence="1">Core subunit of the mitochondrial membrane respiratory chain NADH dehydrogenase (Complex I) that is believed to belong to the minimal assembly required for catalysis. Complex I functions in the transfer of electrons from NADH to the respiratory chain. The immediate electron acceptor for the enzyme is believed to be ubiquinone.</text>
</comment>
<evidence type="ECO:0000256" key="14">
    <source>
        <dbReference type="ARBA" id="ARBA00023075"/>
    </source>
</evidence>
<name>A0A023J8N2_9ORTH</name>
<feature type="transmembrane region" description="Helical" evidence="18">
    <location>
        <begin position="139"/>
        <end position="162"/>
    </location>
</feature>
<evidence type="ECO:0000256" key="15">
    <source>
        <dbReference type="ARBA" id="ARBA00023128"/>
    </source>
</evidence>
<keyword evidence="12 18" id="KW-1133">Transmembrane helix</keyword>
<evidence type="ECO:0000256" key="6">
    <source>
        <dbReference type="ARBA" id="ARBA00022448"/>
    </source>
</evidence>
<evidence type="ECO:0000256" key="2">
    <source>
        <dbReference type="ARBA" id="ARBA00004448"/>
    </source>
</evidence>
<evidence type="ECO:0000256" key="1">
    <source>
        <dbReference type="ARBA" id="ARBA00003257"/>
    </source>
</evidence>
<feature type="domain" description="NADH dehydrogenase subunit 2 C-terminal" evidence="21">
    <location>
        <begin position="286"/>
        <end position="334"/>
    </location>
</feature>
<comment type="function">
    <text evidence="18">Core subunit of the mitochondrial membrane respiratory chain NADH dehydrogenase (Complex I) which catalyzes electron transfer from NADH through the respiratory chain, using ubiquinone as an electron acceptor. Essential for the catalytic activity and assembly of complex I.</text>
</comment>
<evidence type="ECO:0000256" key="10">
    <source>
        <dbReference type="ARBA" id="ARBA00022967"/>
    </source>
</evidence>
<feature type="domain" description="NADH:quinone oxidoreductase/Mrp antiporter transmembrane" evidence="20">
    <location>
        <begin position="24"/>
        <end position="285"/>
    </location>
</feature>
<evidence type="ECO:0000256" key="17">
    <source>
        <dbReference type="ARBA" id="ARBA00049551"/>
    </source>
</evidence>
<keyword evidence="7 18" id="KW-0679">Respiratory chain</keyword>
<dbReference type="GO" id="GO:0008137">
    <property type="term" value="F:NADH dehydrogenase (ubiquinone) activity"/>
    <property type="evidence" value="ECO:0007669"/>
    <property type="project" value="UniProtKB-EC"/>
</dbReference>
<dbReference type="InterPro" id="IPR050175">
    <property type="entry name" value="Complex_I_Subunit_2"/>
</dbReference>
<evidence type="ECO:0000256" key="18">
    <source>
        <dbReference type="RuleBase" id="RU003403"/>
    </source>
</evidence>
<dbReference type="EC" id="7.1.1.2" evidence="4 18"/>
<dbReference type="InterPro" id="IPR003917">
    <property type="entry name" value="NADH_UbQ_OxRdtase_chain2"/>
</dbReference>
<evidence type="ECO:0000256" key="13">
    <source>
        <dbReference type="ARBA" id="ARBA00023027"/>
    </source>
</evidence>
<evidence type="ECO:0000256" key="19">
    <source>
        <dbReference type="SAM" id="SignalP"/>
    </source>
</evidence>
<accession>A0A023J8N2</accession>
<dbReference type="AlphaFoldDB" id="A0A023J8N2"/>
<feature type="transmembrane region" description="Helical" evidence="18">
    <location>
        <begin position="238"/>
        <end position="261"/>
    </location>
</feature>
<organism evidence="22">
    <name type="scientific">Orinhippus tibetanus</name>
    <dbReference type="NCBI Taxonomy" id="1452986"/>
    <lineage>
        <taxon>Eukaryota</taxon>
        <taxon>Metazoa</taxon>
        <taxon>Ecdysozoa</taxon>
        <taxon>Arthropoda</taxon>
        <taxon>Hexapoda</taxon>
        <taxon>Insecta</taxon>
        <taxon>Pterygota</taxon>
        <taxon>Neoptera</taxon>
        <taxon>Polyneoptera</taxon>
        <taxon>Orthoptera</taxon>
        <taxon>Caelifera</taxon>
        <taxon>Acrididea</taxon>
        <taxon>Acridomorpha</taxon>
        <taxon>Acridoidea</taxon>
        <taxon>Acrididae</taxon>
        <taxon>Gomphocerinae</taxon>
        <taxon>Orinhippus</taxon>
    </lineage>
</organism>
<protein>
    <recommendedName>
        <fullName evidence="5 18">NADH-ubiquinone oxidoreductase chain 2</fullName>
        <ecNumber evidence="4 18">7.1.1.2</ecNumber>
    </recommendedName>
</protein>
<keyword evidence="9 18" id="KW-0999">Mitochondrion inner membrane</keyword>
<keyword evidence="14 18" id="KW-0830">Ubiquinone</keyword>
<feature type="transmembrane region" description="Helical" evidence="18">
    <location>
        <begin position="199"/>
        <end position="218"/>
    </location>
</feature>
<keyword evidence="11 18" id="KW-0249">Electron transport</keyword>
<keyword evidence="19" id="KW-0732">Signal</keyword>
<dbReference type="PRINTS" id="PR01436">
    <property type="entry name" value="NADHDHGNASE2"/>
</dbReference>
<feature type="signal peptide" evidence="19">
    <location>
        <begin position="1"/>
        <end position="21"/>
    </location>
</feature>
<keyword evidence="8 18" id="KW-0812">Transmembrane</keyword>
<evidence type="ECO:0000259" key="20">
    <source>
        <dbReference type="Pfam" id="PF00361"/>
    </source>
</evidence>
<feature type="transmembrane region" description="Helical" evidence="18">
    <location>
        <begin position="57"/>
        <end position="78"/>
    </location>
</feature>
<feature type="transmembrane region" description="Helical" evidence="18">
    <location>
        <begin position="273"/>
        <end position="290"/>
    </location>
</feature>
<evidence type="ECO:0000256" key="4">
    <source>
        <dbReference type="ARBA" id="ARBA00012944"/>
    </source>
</evidence>
<dbReference type="InterPro" id="IPR001750">
    <property type="entry name" value="ND/Mrp_TM"/>
</dbReference>
<comment type="catalytic activity">
    <reaction evidence="17 18">
        <text>a ubiquinone + NADH + 5 H(+)(in) = a ubiquinol + NAD(+) + 4 H(+)(out)</text>
        <dbReference type="Rhea" id="RHEA:29091"/>
        <dbReference type="Rhea" id="RHEA-COMP:9565"/>
        <dbReference type="Rhea" id="RHEA-COMP:9566"/>
        <dbReference type="ChEBI" id="CHEBI:15378"/>
        <dbReference type="ChEBI" id="CHEBI:16389"/>
        <dbReference type="ChEBI" id="CHEBI:17976"/>
        <dbReference type="ChEBI" id="CHEBI:57540"/>
        <dbReference type="ChEBI" id="CHEBI:57945"/>
        <dbReference type="EC" id="7.1.1.2"/>
    </reaction>
</comment>
<dbReference type="GO" id="GO:0006120">
    <property type="term" value="P:mitochondrial electron transport, NADH to ubiquinone"/>
    <property type="evidence" value="ECO:0007669"/>
    <property type="project" value="InterPro"/>
</dbReference>